<reference evidence="7" key="1">
    <citation type="submission" date="2020-05" db="EMBL/GenBank/DDBJ databases">
        <authorList>
            <person name="Chiriac C."/>
            <person name="Salcher M."/>
            <person name="Ghai R."/>
            <person name="Kavagutti S V."/>
        </authorList>
    </citation>
    <scope>NUCLEOTIDE SEQUENCE</scope>
</reference>
<evidence type="ECO:0000256" key="4">
    <source>
        <dbReference type="ARBA" id="ARBA00023136"/>
    </source>
</evidence>
<evidence type="ECO:0000256" key="1">
    <source>
        <dbReference type="ARBA" id="ARBA00004141"/>
    </source>
</evidence>
<comment type="subcellular location">
    <subcellularLocation>
        <location evidence="1">Membrane</location>
        <topology evidence="1">Multi-pass membrane protein</topology>
    </subcellularLocation>
</comment>
<organism evidence="7">
    <name type="scientific">freshwater metagenome</name>
    <dbReference type="NCBI Taxonomy" id="449393"/>
    <lineage>
        <taxon>unclassified sequences</taxon>
        <taxon>metagenomes</taxon>
        <taxon>ecological metagenomes</taxon>
    </lineage>
</organism>
<dbReference type="InterPro" id="IPR009908">
    <property type="entry name" value="Methylamine_util_MauE"/>
</dbReference>
<feature type="domain" description="Methylamine utilisation protein MauE" evidence="6">
    <location>
        <begin position="2"/>
        <end position="118"/>
    </location>
</feature>
<evidence type="ECO:0000313" key="7">
    <source>
        <dbReference type="EMBL" id="CAB4870954.1"/>
    </source>
</evidence>
<evidence type="ECO:0000256" key="2">
    <source>
        <dbReference type="ARBA" id="ARBA00022692"/>
    </source>
</evidence>
<evidence type="ECO:0000256" key="5">
    <source>
        <dbReference type="SAM" id="Phobius"/>
    </source>
</evidence>
<gene>
    <name evidence="7" type="ORF">UFOPK3376_00827</name>
</gene>
<feature type="transmembrane region" description="Helical" evidence="5">
    <location>
        <begin position="37"/>
        <end position="55"/>
    </location>
</feature>
<proteinExistence type="predicted"/>
<keyword evidence="4 5" id="KW-0472">Membrane</keyword>
<evidence type="ECO:0000256" key="3">
    <source>
        <dbReference type="ARBA" id="ARBA00022989"/>
    </source>
</evidence>
<dbReference type="GO" id="GO:0030416">
    <property type="term" value="P:methylamine metabolic process"/>
    <property type="evidence" value="ECO:0007669"/>
    <property type="project" value="InterPro"/>
</dbReference>
<dbReference type="GO" id="GO:0016020">
    <property type="term" value="C:membrane"/>
    <property type="evidence" value="ECO:0007669"/>
    <property type="project" value="UniProtKB-SubCell"/>
</dbReference>
<sequence length="119" mass="12187">MIAGIVLGAAFLLAGGAKLAAGPAWPVQALALGAPRLVIPFVPWIEIVVGALVCVARPVPVLIALAMLGAFTGLLVVRLAQGQHPPCACFGSWSARPLSWRHLVRNAVLIAVGVVALVT</sequence>
<keyword evidence="3 5" id="KW-1133">Transmembrane helix</keyword>
<evidence type="ECO:0000259" key="6">
    <source>
        <dbReference type="Pfam" id="PF07291"/>
    </source>
</evidence>
<name>A0A6J7DQJ6_9ZZZZ</name>
<keyword evidence="2 5" id="KW-0812">Transmembrane</keyword>
<accession>A0A6J7DQJ6</accession>
<dbReference type="AlphaFoldDB" id="A0A6J7DQJ6"/>
<dbReference type="EMBL" id="CAFBLP010000014">
    <property type="protein sequence ID" value="CAB4870954.1"/>
    <property type="molecule type" value="Genomic_DNA"/>
</dbReference>
<protein>
    <submittedName>
        <fullName evidence="7">Unannotated protein</fullName>
    </submittedName>
</protein>
<feature type="transmembrane region" description="Helical" evidence="5">
    <location>
        <begin position="100"/>
        <end position="118"/>
    </location>
</feature>
<dbReference type="Pfam" id="PF07291">
    <property type="entry name" value="MauE"/>
    <property type="match status" value="1"/>
</dbReference>
<feature type="transmembrane region" description="Helical" evidence="5">
    <location>
        <begin position="62"/>
        <end position="80"/>
    </location>
</feature>